<gene>
    <name evidence="2" type="ORF">E5676_scaffold25G00140</name>
    <name evidence="1" type="ORF">E6C27_scaffold264G00160</name>
</gene>
<dbReference type="EMBL" id="SSTD01011069">
    <property type="protein sequence ID" value="TYK10652.1"/>
    <property type="molecule type" value="Genomic_DNA"/>
</dbReference>
<dbReference type="EMBL" id="SSTE01012924">
    <property type="protein sequence ID" value="KAA0048307.1"/>
    <property type="molecule type" value="Genomic_DNA"/>
</dbReference>
<evidence type="ECO:0000313" key="4">
    <source>
        <dbReference type="Proteomes" id="UP000321947"/>
    </source>
</evidence>
<comment type="caution">
    <text evidence="1">The sequence shown here is derived from an EMBL/GenBank/DDBJ whole genome shotgun (WGS) entry which is preliminary data.</text>
</comment>
<dbReference type="Proteomes" id="UP000321947">
    <property type="component" value="Unassembled WGS sequence"/>
</dbReference>
<reference evidence="3 4" key="1">
    <citation type="submission" date="2019-08" db="EMBL/GenBank/DDBJ databases">
        <title>Draft genome sequences of two oriental melons (Cucumis melo L. var makuwa).</title>
        <authorList>
            <person name="Kwon S.-Y."/>
        </authorList>
    </citation>
    <scope>NUCLEOTIDE SEQUENCE [LARGE SCALE GENOMIC DNA]</scope>
    <source>
        <strain evidence="4">cv. Chang Bougi</strain>
        <strain evidence="3">cv. SW 3</strain>
        <tissue evidence="1">Leaf</tissue>
    </source>
</reference>
<name>A0A5A7U242_CUCMM</name>
<protein>
    <submittedName>
        <fullName evidence="1">Uncharacterized protein</fullName>
    </submittedName>
</protein>
<organism evidence="1 3">
    <name type="scientific">Cucumis melo var. makuwa</name>
    <name type="common">Oriental melon</name>
    <dbReference type="NCBI Taxonomy" id="1194695"/>
    <lineage>
        <taxon>Eukaryota</taxon>
        <taxon>Viridiplantae</taxon>
        <taxon>Streptophyta</taxon>
        <taxon>Embryophyta</taxon>
        <taxon>Tracheophyta</taxon>
        <taxon>Spermatophyta</taxon>
        <taxon>Magnoliopsida</taxon>
        <taxon>eudicotyledons</taxon>
        <taxon>Gunneridae</taxon>
        <taxon>Pentapetalae</taxon>
        <taxon>rosids</taxon>
        <taxon>fabids</taxon>
        <taxon>Cucurbitales</taxon>
        <taxon>Cucurbitaceae</taxon>
        <taxon>Benincaseae</taxon>
        <taxon>Cucumis</taxon>
    </lineage>
</organism>
<evidence type="ECO:0000313" key="3">
    <source>
        <dbReference type="Proteomes" id="UP000321393"/>
    </source>
</evidence>
<sequence length="163" mass="17939">MSIPIVVFYEGQWNDCNVYENYSVSGILVDMRVNFNSLVSLICEQLELDKVLGSGPGTSECVSVTLSSLQILYKKVPKAVETLEACDKGNQFAIPILCRMTYLTLRATACMPFTGQEDNVPPDNIEANISVEEDDGEKSSATTFPRKPFITAGQFDNPAYLGH</sequence>
<dbReference type="AlphaFoldDB" id="A0A5A7U242"/>
<evidence type="ECO:0000313" key="1">
    <source>
        <dbReference type="EMBL" id="KAA0048307.1"/>
    </source>
</evidence>
<accession>A0A5A7U242</accession>
<dbReference type="Proteomes" id="UP000321393">
    <property type="component" value="Unassembled WGS sequence"/>
</dbReference>
<proteinExistence type="predicted"/>
<evidence type="ECO:0000313" key="2">
    <source>
        <dbReference type="EMBL" id="TYK10652.1"/>
    </source>
</evidence>